<sequence length="292" mass="32928">MSEVTTHRITVAGVDVLYRTAGPQTPDAPTFLLLHGFPSSSLQFRNIMPLLAARGYRLIAPDLPGFGQTTAPAGYAYTFGNLAATVEAFVDALHLHRFAIYVFDYGAPTGLRLALDRPESVLAIVSQNGNAYDEGLGEQFWAPVRRYWDSGAAQDREFLRDNALTFEVTLWQYTNGSHVTRESVEPLARQDQDLMERPGNKDIQLDLFYDYRTNLPLYPSFQEYFRTSNVPVLAMWGENDEIFVKAGAEAFRRDVKRLQVSYLDAGHFALEGNEETAVEIMDGFFTKEKVFQ</sequence>
<dbReference type="PANTHER" id="PTHR42977">
    <property type="entry name" value="HYDROLASE-RELATED"/>
    <property type="match status" value="1"/>
</dbReference>
<name>A0A8K0SQ15_9HYPO</name>
<dbReference type="EMBL" id="JAGPNK010000008">
    <property type="protein sequence ID" value="KAH7316850.1"/>
    <property type="molecule type" value="Genomic_DNA"/>
</dbReference>
<dbReference type="PRINTS" id="PR00412">
    <property type="entry name" value="EPOXHYDRLASE"/>
</dbReference>
<dbReference type="Gene3D" id="3.40.50.1820">
    <property type="entry name" value="alpha/beta hydrolase"/>
    <property type="match status" value="1"/>
</dbReference>
<dbReference type="OrthoDB" id="284184at2759"/>
<feature type="domain" description="AB hydrolase-1" evidence="2">
    <location>
        <begin position="29"/>
        <end position="271"/>
    </location>
</feature>
<dbReference type="AlphaFoldDB" id="A0A8K0SQ15"/>
<dbReference type="InterPro" id="IPR051340">
    <property type="entry name" value="Haloalkane_dehalogenase"/>
</dbReference>
<evidence type="ECO:0000313" key="4">
    <source>
        <dbReference type="Proteomes" id="UP000813444"/>
    </source>
</evidence>
<dbReference type="InterPro" id="IPR000639">
    <property type="entry name" value="Epox_hydrolase-like"/>
</dbReference>
<evidence type="ECO:0000259" key="2">
    <source>
        <dbReference type="Pfam" id="PF00561"/>
    </source>
</evidence>
<gene>
    <name evidence="3" type="ORF">B0I35DRAFT_434138</name>
</gene>
<organism evidence="3 4">
    <name type="scientific">Stachybotrys elegans</name>
    <dbReference type="NCBI Taxonomy" id="80388"/>
    <lineage>
        <taxon>Eukaryota</taxon>
        <taxon>Fungi</taxon>
        <taxon>Dikarya</taxon>
        <taxon>Ascomycota</taxon>
        <taxon>Pezizomycotina</taxon>
        <taxon>Sordariomycetes</taxon>
        <taxon>Hypocreomycetidae</taxon>
        <taxon>Hypocreales</taxon>
        <taxon>Stachybotryaceae</taxon>
        <taxon>Stachybotrys</taxon>
    </lineage>
</organism>
<dbReference type="InterPro" id="IPR000073">
    <property type="entry name" value="AB_hydrolase_1"/>
</dbReference>
<evidence type="ECO:0000256" key="1">
    <source>
        <dbReference type="ARBA" id="ARBA00022801"/>
    </source>
</evidence>
<keyword evidence="4" id="KW-1185">Reference proteome</keyword>
<dbReference type="InterPro" id="IPR029058">
    <property type="entry name" value="AB_hydrolase_fold"/>
</dbReference>
<dbReference type="Proteomes" id="UP000813444">
    <property type="component" value="Unassembled WGS sequence"/>
</dbReference>
<accession>A0A8K0SQ15</accession>
<reference evidence="3" key="1">
    <citation type="journal article" date="2021" name="Nat. Commun.">
        <title>Genetic determinants of endophytism in the Arabidopsis root mycobiome.</title>
        <authorList>
            <person name="Mesny F."/>
            <person name="Miyauchi S."/>
            <person name="Thiergart T."/>
            <person name="Pickel B."/>
            <person name="Atanasova L."/>
            <person name="Karlsson M."/>
            <person name="Huettel B."/>
            <person name="Barry K.W."/>
            <person name="Haridas S."/>
            <person name="Chen C."/>
            <person name="Bauer D."/>
            <person name="Andreopoulos W."/>
            <person name="Pangilinan J."/>
            <person name="LaButti K."/>
            <person name="Riley R."/>
            <person name="Lipzen A."/>
            <person name="Clum A."/>
            <person name="Drula E."/>
            <person name="Henrissat B."/>
            <person name="Kohler A."/>
            <person name="Grigoriev I.V."/>
            <person name="Martin F.M."/>
            <person name="Hacquard S."/>
        </authorList>
    </citation>
    <scope>NUCLEOTIDE SEQUENCE</scope>
    <source>
        <strain evidence="3">MPI-CAGE-CH-0235</strain>
    </source>
</reference>
<comment type="caution">
    <text evidence="3">The sequence shown here is derived from an EMBL/GenBank/DDBJ whole genome shotgun (WGS) entry which is preliminary data.</text>
</comment>
<dbReference type="Pfam" id="PF00561">
    <property type="entry name" value="Abhydrolase_1"/>
    <property type="match status" value="1"/>
</dbReference>
<dbReference type="SUPFAM" id="SSF53474">
    <property type="entry name" value="alpha/beta-Hydrolases"/>
    <property type="match status" value="1"/>
</dbReference>
<dbReference type="PRINTS" id="PR00111">
    <property type="entry name" value="ABHYDROLASE"/>
</dbReference>
<proteinExistence type="predicted"/>
<dbReference type="PANTHER" id="PTHR42977:SF3">
    <property type="entry name" value="AB HYDROLASE-1 DOMAIN-CONTAINING PROTEIN"/>
    <property type="match status" value="1"/>
</dbReference>
<dbReference type="GO" id="GO:0004301">
    <property type="term" value="F:epoxide hydrolase activity"/>
    <property type="evidence" value="ECO:0007669"/>
    <property type="project" value="TreeGrafter"/>
</dbReference>
<keyword evidence="1 3" id="KW-0378">Hydrolase</keyword>
<protein>
    <submittedName>
        <fullName evidence="3">Hydrolase</fullName>
    </submittedName>
</protein>
<evidence type="ECO:0000313" key="3">
    <source>
        <dbReference type="EMBL" id="KAH7316850.1"/>
    </source>
</evidence>